<sequence>MLHALPEPKGFRRRATTAKCLRIKRSHSDAGASNAQRGSGNSDASSPAQRMNNQGKFQTQQQQPADASPFEHSCSGRVNSRMRLRSLDEPMTAVKAAAPTPVAQRWPAERVASPRLPECGDTGSTVYTACELRSYVTEVPRPCLAGIYQIFWQRGVSRSRCGLQSRLGTAQQMCGGDWPDDFSILVLNGNLDGIALVYFERMLPLWTAESPTLEHVMNRMLIPYMTRISAVMGGLQLMTFEKLKDRTWTDRYQYLTYVTERSESMKVGTSESTKCDVDTSEFAAGGLPTSSYRQEPVVKVVAAISEGVEAPKADKQSGQSHVSEAKRPVRVSIATSWRSSERLPKQRQMWWSGSAKISLRQVSIATSAQTPTNGGGPPMIRDLAVCSIYLVYPSVGGLRSSR</sequence>
<accession>A0AAD9G4G0</accession>
<proteinExistence type="predicted"/>
<keyword evidence="3" id="KW-1185">Reference proteome</keyword>
<dbReference type="EMBL" id="JASMQC010000034">
    <property type="protein sequence ID" value="KAK1931485.1"/>
    <property type="molecule type" value="Genomic_DNA"/>
</dbReference>
<dbReference type="AlphaFoldDB" id="A0AAD9G4G0"/>
<dbReference type="Proteomes" id="UP001259832">
    <property type="component" value="Unassembled WGS sequence"/>
</dbReference>
<evidence type="ECO:0000313" key="2">
    <source>
        <dbReference type="EMBL" id="KAK1931485.1"/>
    </source>
</evidence>
<comment type="caution">
    <text evidence="2">The sequence shown here is derived from an EMBL/GenBank/DDBJ whole genome shotgun (WGS) entry which is preliminary data.</text>
</comment>
<evidence type="ECO:0000256" key="1">
    <source>
        <dbReference type="SAM" id="MobiDB-lite"/>
    </source>
</evidence>
<feature type="compositionally biased region" description="Polar residues" evidence="1">
    <location>
        <begin position="31"/>
        <end position="57"/>
    </location>
</feature>
<reference evidence="2" key="1">
    <citation type="submission" date="2023-08" db="EMBL/GenBank/DDBJ databases">
        <title>Reference Genome Resource for the Citrus Pathogen Phytophthora citrophthora.</title>
        <authorList>
            <person name="Moller H."/>
            <person name="Coetzee B."/>
            <person name="Rose L.J."/>
            <person name="Van Niekerk J.M."/>
        </authorList>
    </citation>
    <scope>NUCLEOTIDE SEQUENCE</scope>
    <source>
        <strain evidence="2">STE-U-9442</strain>
    </source>
</reference>
<organism evidence="2 3">
    <name type="scientific">Phytophthora citrophthora</name>
    <dbReference type="NCBI Taxonomy" id="4793"/>
    <lineage>
        <taxon>Eukaryota</taxon>
        <taxon>Sar</taxon>
        <taxon>Stramenopiles</taxon>
        <taxon>Oomycota</taxon>
        <taxon>Peronosporomycetes</taxon>
        <taxon>Peronosporales</taxon>
        <taxon>Peronosporaceae</taxon>
        <taxon>Phytophthora</taxon>
    </lineage>
</organism>
<evidence type="ECO:0000313" key="3">
    <source>
        <dbReference type="Proteomes" id="UP001259832"/>
    </source>
</evidence>
<name>A0AAD9G4G0_9STRA</name>
<feature type="region of interest" description="Disordered" evidence="1">
    <location>
        <begin position="22"/>
        <end position="75"/>
    </location>
</feature>
<protein>
    <submittedName>
        <fullName evidence="2">Uncharacterized protein</fullName>
    </submittedName>
</protein>
<gene>
    <name evidence="2" type="ORF">P3T76_013241</name>
</gene>